<evidence type="ECO:0000256" key="8">
    <source>
        <dbReference type="RuleBase" id="RU000673"/>
    </source>
</evidence>
<evidence type="ECO:0000313" key="10">
    <source>
        <dbReference type="EMBL" id="PJE69733.1"/>
    </source>
</evidence>
<feature type="site" description="Discriminates between blocked and unblocked aminoacyl-tRNA" evidence="7">
    <location>
        <position position="18"/>
    </location>
</feature>
<evidence type="ECO:0000313" key="11">
    <source>
        <dbReference type="Proteomes" id="UP000236946"/>
    </source>
</evidence>
<name>A0A2H9T1W2_9BACT</name>
<dbReference type="GO" id="GO:0000049">
    <property type="term" value="F:tRNA binding"/>
    <property type="evidence" value="ECO:0007669"/>
    <property type="project" value="UniProtKB-UniRule"/>
</dbReference>
<comment type="subcellular location">
    <subcellularLocation>
        <location evidence="7">Cytoplasm</location>
    </subcellularLocation>
</comment>
<dbReference type="PROSITE" id="PS01195">
    <property type="entry name" value="PEPT_TRNA_HYDROL_1"/>
    <property type="match status" value="1"/>
</dbReference>
<keyword evidence="2 7" id="KW-0820">tRNA-binding</keyword>
<comment type="caution">
    <text evidence="10">The sequence shown here is derived from an EMBL/GenBank/DDBJ whole genome shotgun (WGS) entry which is preliminary data.</text>
</comment>
<feature type="active site" description="Proton acceptor" evidence="7">
    <location>
        <position position="28"/>
    </location>
</feature>
<keyword evidence="3 7" id="KW-0378">Hydrolase</keyword>
<evidence type="ECO:0000256" key="3">
    <source>
        <dbReference type="ARBA" id="ARBA00022801"/>
    </source>
</evidence>
<dbReference type="InterPro" id="IPR018171">
    <property type="entry name" value="Pept_tRNA_hydro_CS"/>
</dbReference>
<feature type="binding site" evidence="7">
    <location>
        <position position="77"/>
    </location>
    <ligand>
        <name>tRNA</name>
        <dbReference type="ChEBI" id="CHEBI:17843"/>
    </ligand>
</feature>
<dbReference type="PANTHER" id="PTHR17224">
    <property type="entry name" value="PEPTIDYL-TRNA HYDROLASE"/>
    <property type="match status" value="1"/>
</dbReference>
<dbReference type="AlphaFoldDB" id="A0A2H9T1W2"/>
<keyword evidence="7" id="KW-0963">Cytoplasm</keyword>
<dbReference type="GO" id="GO:0072344">
    <property type="term" value="P:rescue of stalled ribosome"/>
    <property type="evidence" value="ECO:0007669"/>
    <property type="project" value="UniProtKB-UniRule"/>
</dbReference>
<dbReference type="GO" id="GO:0006515">
    <property type="term" value="P:protein quality control for misfolded or incompletely synthesized proteins"/>
    <property type="evidence" value="ECO:0007669"/>
    <property type="project" value="UniProtKB-UniRule"/>
</dbReference>
<comment type="caution">
    <text evidence="7">Lacks conserved residue(s) required for the propagation of feature annotation.</text>
</comment>
<dbReference type="GO" id="GO:0005737">
    <property type="term" value="C:cytoplasm"/>
    <property type="evidence" value="ECO:0007669"/>
    <property type="project" value="UniProtKB-SubCell"/>
</dbReference>
<dbReference type="CDD" id="cd00462">
    <property type="entry name" value="PTH"/>
    <property type="match status" value="1"/>
</dbReference>
<evidence type="ECO:0000256" key="4">
    <source>
        <dbReference type="ARBA" id="ARBA00022884"/>
    </source>
</evidence>
<dbReference type="NCBIfam" id="TIGR00447">
    <property type="entry name" value="pth"/>
    <property type="match status" value="1"/>
</dbReference>
<evidence type="ECO:0000256" key="7">
    <source>
        <dbReference type="HAMAP-Rule" id="MF_00083"/>
    </source>
</evidence>
<dbReference type="Gene3D" id="3.40.50.1470">
    <property type="entry name" value="Peptidyl-tRNA hydrolase"/>
    <property type="match status" value="1"/>
</dbReference>
<feature type="binding site" evidence="7">
    <location>
        <position position="75"/>
    </location>
    <ligand>
        <name>tRNA</name>
        <dbReference type="ChEBI" id="CHEBI:17843"/>
    </ligand>
</feature>
<gene>
    <name evidence="7" type="primary">pth</name>
    <name evidence="10" type="ORF">COU98_00335</name>
</gene>
<feature type="site" description="Stabilizes the basic form of H active site to accept a proton" evidence="7">
    <location>
        <position position="102"/>
    </location>
</feature>
<dbReference type="Pfam" id="PF01195">
    <property type="entry name" value="Pept_tRNA_hydro"/>
    <property type="match status" value="1"/>
</dbReference>
<comment type="function">
    <text evidence="7">Catalyzes the release of premature peptidyl moieties from peptidyl-tRNA molecules trapped in stalled 50S ribosomal subunits, and thus maintains levels of free tRNAs and 50S ribosomes.</text>
</comment>
<sequence>MQIASYRATMIFIAGLGNPGEKFKNTRHNVGFLVVDEFQKGNDFPDFFMSKKFGAETSEGILNDEKIVLVKPQTFMNESGKAVKKITVHYKPPITNLIVIHDDIDLPLDKIRIVKGRGAAGHKGVESIIKELGNKDFVRFRIGVKPIEGGQIINKTKTRDFVLKKFNKKEGNTLNKVIGKTIKAIELFLKEGAERAMSEYNR</sequence>
<evidence type="ECO:0000256" key="2">
    <source>
        <dbReference type="ARBA" id="ARBA00022555"/>
    </source>
</evidence>
<evidence type="ECO:0000256" key="6">
    <source>
        <dbReference type="ARBA" id="ARBA00050038"/>
    </source>
</evidence>
<comment type="similarity">
    <text evidence="5 7 9">Belongs to the PTH family.</text>
</comment>
<dbReference type="InterPro" id="IPR001328">
    <property type="entry name" value="Pept_tRNA_hydro"/>
</dbReference>
<dbReference type="Proteomes" id="UP000236946">
    <property type="component" value="Unassembled WGS sequence"/>
</dbReference>
<evidence type="ECO:0000256" key="1">
    <source>
        <dbReference type="ARBA" id="ARBA00013260"/>
    </source>
</evidence>
<protein>
    <recommendedName>
        <fullName evidence="6 7">Peptidyl-tRNA hydrolase</fullName>
        <shortName evidence="7">Pth</shortName>
        <ecNumber evidence="1 7">3.1.1.29</ecNumber>
    </recommendedName>
</protein>
<evidence type="ECO:0000256" key="5">
    <source>
        <dbReference type="ARBA" id="ARBA00038063"/>
    </source>
</evidence>
<evidence type="ECO:0000256" key="9">
    <source>
        <dbReference type="RuleBase" id="RU004320"/>
    </source>
</evidence>
<keyword evidence="4 7" id="KW-0694">RNA-binding</keyword>
<dbReference type="FunFam" id="3.40.50.1470:FF:000001">
    <property type="entry name" value="Peptidyl-tRNA hydrolase"/>
    <property type="match status" value="1"/>
</dbReference>
<dbReference type="EMBL" id="PFEN01000007">
    <property type="protein sequence ID" value="PJE69733.1"/>
    <property type="molecule type" value="Genomic_DNA"/>
</dbReference>
<proteinExistence type="inferred from homology"/>
<dbReference type="HAMAP" id="MF_00083">
    <property type="entry name" value="Pept_tRNA_hydro_bact"/>
    <property type="match status" value="1"/>
</dbReference>
<comment type="catalytic activity">
    <reaction evidence="7 8">
        <text>an N-acyl-L-alpha-aminoacyl-tRNA + H2O = an N-acyl-L-amino acid + a tRNA + H(+)</text>
        <dbReference type="Rhea" id="RHEA:54448"/>
        <dbReference type="Rhea" id="RHEA-COMP:10123"/>
        <dbReference type="Rhea" id="RHEA-COMP:13883"/>
        <dbReference type="ChEBI" id="CHEBI:15377"/>
        <dbReference type="ChEBI" id="CHEBI:15378"/>
        <dbReference type="ChEBI" id="CHEBI:59874"/>
        <dbReference type="ChEBI" id="CHEBI:78442"/>
        <dbReference type="ChEBI" id="CHEBI:138191"/>
        <dbReference type="EC" id="3.1.1.29"/>
    </reaction>
</comment>
<dbReference type="EC" id="3.1.1.29" evidence="1 7"/>
<dbReference type="InterPro" id="IPR036416">
    <property type="entry name" value="Pept_tRNA_hydro_sf"/>
</dbReference>
<feature type="binding site" evidence="7">
    <location>
        <position position="23"/>
    </location>
    <ligand>
        <name>tRNA</name>
        <dbReference type="ChEBI" id="CHEBI:17843"/>
    </ligand>
</feature>
<comment type="subunit">
    <text evidence="7">Monomer.</text>
</comment>
<dbReference type="SUPFAM" id="SSF53178">
    <property type="entry name" value="Peptidyl-tRNA hydrolase-like"/>
    <property type="match status" value="1"/>
</dbReference>
<comment type="function">
    <text evidence="7">Hydrolyzes ribosome-free peptidyl-tRNAs (with 1 or more amino acids incorporated), which drop off the ribosome during protein synthesis, or as a result of ribosome stalling.</text>
</comment>
<dbReference type="PANTHER" id="PTHR17224:SF1">
    <property type="entry name" value="PEPTIDYL-TRNA HYDROLASE"/>
    <property type="match status" value="1"/>
</dbReference>
<accession>A0A2H9T1W2</accession>
<dbReference type="GO" id="GO:0004045">
    <property type="term" value="F:peptidyl-tRNA hydrolase activity"/>
    <property type="evidence" value="ECO:0007669"/>
    <property type="project" value="UniProtKB-UniRule"/>
</dbReference>
<reference evidence="11" key="1">
    <citation type="submission" date="2017-09" db="EMBL/GenBank/DDBJ databases">
        <title>Depth-based differentiation of microbial function through sediment-hosted aquifers and enrichment of novel symbionts in the deep terrestrial subsurface.</title>
        <authorList>
            <person name="Probst A.J."/>
            <person name="Ladd B."/>
            <person name="Jarett J.K."/>
            <person name="Geller-Mcgrath D.E."/>
            <person name="Sieber C.M.K."/>
            <person name="Emerson J.B."/>
            <person name="Anantharaman K."/>
            <person name="Thomas B.C."/>
            <person name="Malmstrom R."/>
            <person name="Stieglmeier M."/>
            <person name="Klingl A."/>
            <person name="Woyke T."/>
            <person name="Ryan C.M."/>
            <person name="Banfield J.F."/>
        </authorList>
    </citation>
    <scope>NUCLEOTIDE SEQUENCE [LARGE SCALE GENOMIC DNA]</scope>
</reference>
<organism evidence="10 11">
    <name type="scientific">Candidatus Staskawiczbacteria bacterium CG10_big_fil_rev_8_21_14_0_10_38_10</name>
    <dbReference type="NCBI Taxonomy" id="1974891"/>
    <lineage>
        <taxon>Bacteria</taxon>
        <taxon>Candidatus Staskawicziibacteriota</taxon>
    </lineage>
</organism>